<protein>
    <submittedName>
        <fullName evidence="5">Gfo/Idh/MocA family oxidoreductase</fullName>
    </submittedName>
</protein>
<dbReference type="InterPro" id="IPR050984">
    <property type="entry name" value="Gfo/Idh/MocA_domain"/>
</dbReference>
<organism evidence="5 6">
    <name type="scientific">Solobacterium moorei</name>
    <dbReference type="NCBI Taxonomy" id="102148"/>
    <lineage>
        <taxon>Bacteria</taxon>
        <taxon>Bacillati</taxon>
        <taxon>Bacillota</taxon>
        <taxon>Erysipelotrichia</taxon>
        <taxon>Erysipelotrichales</taxon>
        <taxon>Erysipelotrichaceae</taxon>
        <taxon>Solobacterium</taxon>
    </lineage>
</organism>
<sequence length="322" mass="36262">MIRWGIIGAGKIAQRFVKSLAHEKNSQLYAVSCRTLSKAQQFADTYHALKAYGSYEKVLQDPNVDAVYITLPHGYHYLWSIQAIKAGKAVLVEKPAGINAFEIEGIIEVLKQHPVLWMEAMKSRFTPLYQKIQKIIQEGILGDIQEIHTVLNSKQSDKVIQNSYLSDPVYGGALLDCGCYCATWITEYTKGKLRIDRINADLQDGYDLHTKVQMHIGNTLATLETAINQPEKKEVLIKGTRGEIRIQDLHRPTSAELKTEDKVEIIDCPYEVDDFYGEISHFVSLLENGKQSSPIMPIQSSLEAAMLLDRIKDAMTPNPIEI</sequence>
<dbReference type="InterPro" id="IPR036291">
    <property type="entry name" value="NAD(P)-bd_dom_sf"/>
</dbReference>
<name>A0A412PBE8_9FIRM</name>
<dbReference type="Gene3D" id="3.40.50.720">
    <property type="entry name" value="NAD(P)-binding Rossmann-like Domain"/>
    <property type="match status" value="1"/>
</dbReference>
<evidence type="ECO:0000313" key="5">
    <source>
        <dbReference type="EMBL" id="RGT54235.1"/>
    </source>
</evidence>
<evidence type="ECO:0000256" key="1">
    <source>
        <dbReference type="ARBA" id="ARBA00010928"/>
    </source>
</evidence>
<dbReference type="AlphaFoldDB" id="A0A412PBE8"/>
<evidence type="ECO:0000259" key="4">
    <source>
        <dbReference type="Pfam" id="PF22725"/>
    </source>
</evidence>
<dbReference type="EMBL" id="QRWX01000004">
    <property type="protein sequence ID" value="RGT54235.1"/>
    <property type="molecule type" value="Genomic_DNA"/>
</dbReference>
<dbReference type="SUPFAM" id="SSF55347">
    <property type="entry name" value="Glyceraldehyde-3-phosphate dehydrogenase-like, C-terminal domain"/>
    <property type="match status" value="1"/>
</dbReference>
<reference evidence="5 6" key="1">
    <citation type="submission" date="2018-08" db="EMBL/GenBank/DDBJ databases">
        <title>A genome reference for cultivated species of the human gut microbiota.</title>
        <authorList>
            <person name="Zou Y."/>
            <person name="Xue W."/>
            <person name="Luo G."/>
        </authorList>
    </citation>
    <scope>NUCLEOTIDE SEQUENCE [LARGE SCALE GENOMIC DNA]</scope>
    <source>
        <strain evidence="5 6">AF18-46</strain>
    </source>
</reference>
<dbReference type="PANTHER" id="PTHR22604">
    <property type="entry name" value="OXIDOREDUCTASES"/>
    <property type="match status" value="1"/>
</dbReference>
<dbReference type="PANTHER" id="PTHR22604:SF105">
    <property type="entry name" value="TRANS-1,2-DIHYDROBENZENE-1,2-DIOL DEHYDROGENASE"/>
    <property type="match status" value="1"/>
</dbReference>
<dbReference type="Pfam" id="PF22725">
    <property type="entry name" value="GFO_IDH_MocA_C3"/>
    <property type="match status" value="1"/>
</dbReference>
<dbReference type="RefSeq" id="WP_118765220.1">
    <property type="nucleotide sequence ID" value="NZ_CABJCF010000004.1"/>
</dbReference>
<comment type="caution">
    <text evidence="5">The sequence shown here is derived from an EMBL/GenBank/DDBJ whole genome shotgun (WGS) entry which is preliminary data.</text>
</comment>
<dbReference type="Pfam" id="PF01408">
    <property type="entry name" value="GFO_IDH_MocA"/>
    <property type="match status" value="1"/>
</dbReference>
<dbReference type="GO" id="GO:0000166">
    <property type="term" value="F:nucleotide binding"/>
    <property type="evidence" value="ECO:0007669"/>
    <property type="project" value="InterPro"/>
</dbReference>
<feature type="domain" description="Gfo/Idh/MocA-like oxidoreductase N-terminal" evidence="3">
    <location>
        <begin position="2"/>
        <end position="117"/>
    </location>
</feature>
<keyword evidence="2" id="KW-0560">Oxidoreductase</keyword>
<evidence type="ECO:0000259" key="3">
    <source>
        <dbReference type="Pfam" id="PF01408"/>
    </source>
</evidence>
<dbReference type="SUPFAM" id="SSF51735">
    <property type="entry name" value="NAD(P)-binding Rossmann-fold domains"/>
    <property type="match status" value="1"/>
</dbReference>
<comment type="similarity">
    <text evidence="1">Belongs to the Gfo/Idh/MocA family.</text>
</comment>
<evidence type="ECO:0000313" key="6">
    <source>
        <dbReference type="Proteomes" id="UP000284731"/>
    </source>
</evidence>
<feature type="domain" description="GFO/IDH/MocA-like oxidoreductase" evidence="4">
    <location>
        <begin position="129"/>
        <end position="245"/>
    </location>
</feature>
<dbReference type="InterPro" id="IPR055170">
    <property type="entry name" value="GFO_IDH_MocA-like_dom"/>
</dbReference>
<dbReference type="GO" id="GO:0016491">
    <property type="term" value="F:oxidoreductase activity"/>
    <property type="evidence" value="ECO:0007669"/>
    <property type="project" value="UniProtKB-KW"/>
</dbReference>
<proteinExistence type="inferred from homology"/>
<evidence type="ECO:0000256" key="2">
    <source>
        <dbReference type="ARBA" id="ARBA00023002"/>
    </source>
</evidence>
<accession>A0A412PBE8</accession>
<gene>
    <name evidence="5" type="ORF">DWX20_08695</name>
</gene>
<dbReference type="InterPro" id="IPR000683">
    <property type="entry name" value="Gfo/Idh/MocA-like_OxRdtase_N"/>
</dbReference>
<dbReference type="Gene3D" id="3.30.360.10">
    <property type="entry name" value="Dihydrodipicolinate Reductase, domain 2"/>
    <property type="match status" value="1"/>
</dbReference>
<dbReference type="Proteomes" id="UP000284731">
    <property type="component" value="Unassembled WGS sequence"/>
</dbReference>